<name>A0A0C2INF6_THEKT</name>
<dbReference type="OrthoDB" id="9984275at2759"/>
<dbReference type="Proteomes" id="UP000031668">
    <property type="component" value="Unassembled WGS sequence"/>
</dbReference>
<proteinExistence type="predicted"/>
<evidence type="ECO:0000313" key="1">
    <source>
        <dbReference type="EMBL" id="KII67024.1"/>
    </source>
</evidence>
<protein>
    <submittedName>
        <fullName evidence="1">Uncharacterized protein</fullName>
    </submittedName>
</protein>
<organism evidence="1 2">
    <name type="scientific">Thelohanellus kitauei</name>
    <name type="common">Myxosporean</name>
    <dbReference type="NCBI Taxonomy" id="669202"/>
    <lineage>
        <taxon>Eukaryota</taxon>
        <taxon>Metazoa</taxon>
        <taxon>Cnidaria</taxon>
        <taxon>Myxozoa</taxon>
        <taxon>Myxosporea</taxon>
        <taxon>Bivalvulida</taxon>
        <taxon>Platysporina</taxon>
        <taxon>Myxobolidae</taxon>
        <taxon>Thelohanellus</taxon>
    </lineage>
</organism>
<comment type="caution">
    <text evidence="1">The sequence shown here is derived from an EMBL/GenBank/DDBJ whole genome shotgun (WGS) entry which is preliminary data.</text>
</comment>
<dbReference type="AlphaFoldDB" id="A0A0C2INF6"/>
<gene>
    <name evidence="1" type="ORF">RF11_14807</name>
</gene>
<evidence type="ECO:0000313" key="2">
    <source>
        <dbReference type="Proteomes" id="UP000031668"/>
    </source>
</evidence>
<dbReference type="EMBL" id="JWZT01003342">
    <property type="protein sequence ID" value="KII67024.1"/>
    <property type="molecule type" value="Genomic_DNA"/>
</dbReference>
<accession>A0A0C2INF6</accession>
<keyword evidence="2" id="KW-1185">Reference proteome</keyword>
<reference evidence="1 2" key="1">
    <citation type="journal article" date="2014" name="Genome Biol. Evol.">
        <title>The genome of the myxosporean Thelohanellus kitauei shows adaptations to nutrient acquisition within its fish host.</title>
        <authorList>
            <person name="Yang Y."/>
            <person name="Xiong J."/>
            <person name="Zhou Z."/>
            <person name="Huo F."/>
            <person name="Miao W."/>
            <person name="Ran C."/>
            <person name="Liu Y."/>
            <person name="Zhang J."/>
            <person name="Feng J."/>
            <person name="Wang M."/>
            <person name="Wang M."/>
            <person name="Wang L."/>
            <person name="Yao B."/>
        </authorList>
    </citation>
    <scope>NUCLEOTIDE SEQUENCE [LARGE SCALE GENOMIC DNA]</scope>
    <source>
        <strain evidence="1">Wuqing</strain>
    </source>
</reference>
<sequence length="199" mass="23296">MTSMVYAIKLEADELKKLNKFKGIHILRYPEASLRYIEAAELAPQRNKAAQCFIKMENIRAYECYNKAIDVRVNKVLKQIYLGKRTKFNRGLFEKLYTKGENLRRIHNLEHTCVITEFSAREIEEKNKRVLQEVVHNAAQLRNKVIANLIKFQVTEPTQGGRRITHESICRNCVQARSDLDKYIQNATDKMRIKANKKI</sequence>